<feature type="region of interest" description="Disordered" evidence="1">
    <location>
        <begin position="385"/>
        <end position="427"/>
    </location>
</feature>
<proteinExistence type="predicted"/>
<dbReference type="AlphaFoldDB" id="A0AA88DYY0"/>
<dbReference type="Proteomes" id="UP001187192">
    <property type="component" value="Unassembled WGS sequence"/>
</dbReference>
<dbReference type="PANTHER" id="PTHR33334:SF5">
    <property type="entry name" value="PROTEIN LNK2"/>
    <property type="match status" value="1"/>
</dbReference>
<feature type="region of interest" description="Disordered" evidence="1">
    <location>
        <begin position="24"/>
        <end position="47"/>
    </location>
</feature>
<accession>A0AA88DYY0</accession>
<dbReference type="InterPro" id="IPR039928">
    <property type="entry name" value="LNK"/>
</dbReference>
<reference evidence="2" key="1">
    <citation type="submission" date="2023-07" db="EMBL/GenBank/DDBJ databases">
        <title>draft genome sequence of fig (Ficus carica).</title>
        <authorList>
            <person name="Takahashi T."/>
            <person name="Nishimura K."/>
        </authorList>
    </citation>
    <scope>NUCLEOTIDE SEQUENCE</scope>
</reference>
<evidence type="ECO:0000313" key="2">
    <source>
        <dbReference type="EMBL" id="GMN64817.1"/>
    </source>
</evidence>
<dbReference type="PANTHER" id="PTHR33334">
    <property type="entry name" value="PROTEIN LNK1"/>
    <property type="match status" value="1"/>
</dbReference>
<feature type="compositionally biased region" description="Basic residues" evidence="1">
    <location>
        <begin position="28"/>
        <end position="38"/>
    </location>
</feature>
<gene>
    <name evidence="2" type="ORF">TIFTF001_033887</name>
</gene>
<feature type="region of interest" description="Disordered" evidence="1">
    <location>
        <begin position="127"/>
        <end position="159"/>
    </location>
</feature>
<organism evidence="2 3">
    <name type="scientific">Ficus carica</name>
    <name type="common">Common fig</name>
    <dbReference type="NCBI Taxonomy" id="3494"/>
    <lineage>
        <taxon>Eukaryota</taxon>
        <taxon>Viridiplantae</taxon>
        <taxon>Streptophyta</taxon>
        <taxon>Embryophyta</taxon>
        <taxon>Tracheophyta</taxon>
        <taxon>Spermatophyta</taxon>
        <taxon>Magnoliopsida</taxon>
        <taxon>eudicotyledons</taxon>
        <taxon>Gunneridae</taxon>
        <taxon>Pentapetalae</taxon>
        <taxon>rosids</taxon>
        <taxon>fabids</taxon>
        <taxon>Rosales</taxon>
        <taxon>Moraceae</taxon>
        <taxon>Ficeae</taxon>
        <taxon>Ficus</taxon>
    </lineage>
</organism>
<evidence type="ECO:0008006" key="4">
    <source>
        <dbReference type="Google" id="ProtNLM"/>
    </source>
</evidence>
<comment type="caution">
    <text evidence="2">The sequence shown here is derived from an EMBL/GenBank/DDBJ whole genome shotgun (WGS) entry which is preliminary data.</text>
</comment>
<feature type="compositionally biased region" description="Polar residues" evidence="1">
    <location>
        <begin position="408"/>
        <end position="427"/>
    </location>
</feature>
<feature type="region of interest" description="Disordered" evidence="1">
    <location>
        <begin position="188"/>
        <end position="217"/>
    </location>
</feature>
<evidence type="ECO:0000256" key="1">
    <source>
        <dbReference type="SAM" id="MobiDB-lite"/>
    </source>
</evidence>
<feature type="compositionally biased region" description="Polar residues" evidence="1">
    <location>
        <begin position="192"/>
        <end position="212"/>
    </location>
</feature>
<protein>
    <recommendedName>
        <fullName evidence="4">Protein LNK2</fullName>
    </recommendedName>
</protein>
<dbReference type="EMBL" id="BTGU01000196">
    <property type="protein sequence ID" value="GMN64817.1"/>
    <property type="molecule type" value="Genomic_DNA"/>
</dbReference>
<dbReference type="GO" id="GO:0006355">
    <property type="term" value="P:regulation of DNA-templated transcription"/>
    <property type="evidence" value="ECO:0007669"/>
    <property type="project" value="InterPro"/>
</dbReference>
<sequence>MLGQTTIVTSRSAADNIAAQNEVSTKLARQKKPLKSRKRMQEKSEGTTVQELYGSWSSLRNPSGQLENQLAHSIIQPSPSSVQQMQPLGPELFQYQHISNQFAACPMYGNLTNPYPAMPVLSHIQHGKPKHQPLLSSRDVSPASRNPVKSAEAPVKPVSMTPQEKIEKLRRRQQLQAMLAIQKQQQQLRQQISSTNHSATQNCPQENQSQQFGGADPEVEDLSTFHCLEPNSPVEQDDSSTISAVVDDYSVEETIFNRLQDIIIKLDMTVRLCIRDSLFRLAQSTMQRQYASDTSSTNRCNKDEHDALAKEEINSYNRLPDGETETNPIDRTVAHLLFYRPMELSGKQAEISESPLSKLPSEHRAAAVMNFPETFSNKQCFGPQDSKVYSPLVEPDQSKESPCIDASENASNNGLTESGTVMVESSQ</sequence>
<keyword evidence="3" id="KW-1185">Reference proteome</keyword>
<dbReference type="GO" id="GO:0007623">
    <property type="term" value="P:circadian rhythm"/>
    <property type="evidence" value="ECO:0007669"/>
    <property type="project" value="InterPro"/>
</dbReference>
<name>A0AA88DYY0_FICCA</name>
<evidence type="ECO:0000313" key="3">
    <source>
        <dbReference type="Proteomes" id="UP001187192"/>
    </source>
</evidence>